<evidence type="ECO:0000313" key="2">
    <source>
        <dbReference type="Proteomes" id="UP001470230"/>
    </source>
</evidence>
<organism evidence="1 2">
    <name type="scientific">Tritrichomonas musculus</name>
    <dbReference type="NCBI Taxonomy" id="1915356"/>
    <lineage>
        <taxon>Eukaryota</taxon>
        <taxon>Metamonada</taxon>
        <taxon>Parabasalia</taxon>
        <taxon>Tritrichomonadida</taxon>
        <taxon>Tritrichomonadidae</taxon>
        <taxon>Tritrichomonas</taxon>
    </lineage>
</organism>
<evidence type="ECO:0000313" key="1">
    <source>
        <dbReference type="EMBL" id="KAK8897870.1"/>
    </source>
</evidence>
<gene>
    <name evidence="1" type="ORF">M9Y10_000098</name>
</gene>
<protein>
    <submittedName>
        <fullName evidence="1">Uncharacterized protein</fullName>
    </submittedName>
</protein>
<proteinExistence type="predicted"/>
<keyword evidence="2" id="KW-1185">Reference proteome</keyword>
<dbReference type="Proteomes" id="UP001470230">
    <property type="component" value="Unassembled WGS sequence"/>
</dbReference>
<name>A0ABR2L3B4_9EUKA</name>
<reference evidence="1 2" key="1">
    <citation type="submission" date="2024-04" db="EMBL/GenBank/DDBJ databases">
        <title>Tritrichomonas musculus Genome.</title>
        <authorList>
            <person name="Alves-Ferreira E."/>
            <person name="Grigg M."/>
            <person name="Lorenzi H."/>
            <person name="Galac M."/>
        </authorList>
    </citation>
    <scope>NUCLEOTIDE SEQUENCE [LARGE SCALE GENOMIC DNA]</scope>
    <source>
        <strain evidence="1 2">EAF2021</strain>
    </source>
</reference>
<dbReference type="EMBL" id="JAPFFF010000001">
    <property type="protein sequence ID" value="KAK8897870.1"/>
    <property type="molecule type" value="Genomic_DNA"/>
</dbReference>
<sequence>MNKKYFKTIIELHSYYPYDFKHKDRVRIQAKEPFAKRRNIVGKEANIVDSKGGNQFIIKSKDESIDKLPGYRLIKTTNKNIAQTLKGGKRGIVDNIISYDAQKNKNKIKYCEGTEDVIPAKNLREGAPTKLSILEIDFWSKKRNIPNNITKWI</sequence>
<comment type="caution">
    <text evidence="1">The sequence shown here is derived from an EMBL/GenBank/DDBJ whole genome shotgun (WGS) entry which is preliminary data.</text>
</comment>
<accession>A0ABR2L3B4</accession>